<reference evidence="10 11" key="1">
    <citation type="submission" date="2020-02" db="EMBL/GenBank/DDBJ databases">
        <title>Genome analysis of Thermosulfuriphilus ammonigenes ST65T, an anaerobic thermophilic chemolithoautotrophic bacterium isolated from a deep-sea hydrothermal vent.</title>
        <authorList>
            <person name="Slobodkina G."/>
            <person name="Allioux M."/>
            <person name="Merkel A."/>
            <person name="Alain K."/>
            <person name="Jebbar M."/>
            <person name="Slobodkin A."/>
        </authorList>
    </citation>
    <scope>NUCLEOTIDE SEQUENCE [LARGE SCALE GENOMIC DNA]</scope>
    <source>
        <strain evidence="10 11">ST65</strain>
    </source>
</reference>
<sequence length="950" mass="107310">MDAELSSKRAEVYRFLARALHDEPAKDFLLRLAEPGFTKGVEGLKSQAPLVDLTVGLAKVADYLQKEGPEEVYKKLRFEYADLFLNAGPNPVFPYESVYLNREPVVIRGAVAQVRQAYRAFDVKKDPAYYELDDHIAVELDFLAYLLDKAGQGDEAAFKGHIEFLRQHLLNWVVEFVAVLSGAAQSPYYQGLAELLMSFLFQERMYLFNVESGTSPNQPYLETLNLMVPILKELGLSGYSTLSPGALPEEGLKTYPTHCYICLGLCGQTVRVKDGIIQGITGLAGDPKGGGRLCIKGGNAHLQAYSAYRLKTPLIKEEGRFRKASWDEALDYVARRLKELDPATVGYHRGNDYNAWLHEAVMAAYGCPHKVTHRVMCDNPIRMANEYNLNDKRPWIDYRQSDFVILFGINEFATSGGQRKLGLLKEALKRGCKLVAVDPRRSETAAAATEWIPIKPATDGALALAMCYVIVKNELYDREFVENWTYGFEDFKRRLLGEEDGQPRSPEWAEKICGVPALTIERLGLEFGYADHPAALCWTGVSQSPNAFYATMAIMALNGLKGTFDAPGGPSLPFKRKLSSPWGEGQPKPPNNAPKVKLNEGRIWSGWWPAYLEEQVDQGKIKALVCYFGDPVLSCGNEDSIVRAIKKMDFRVAIDIFMSNTASLSDVVLPDCTYLEQSRVVPDWTYEAFISLFQRVIDPLYDSRPIWWIFTELARRLGLGEYFPWKDEEEFIRNQLRGLPVTLEELKKRGYYITDPHEYFKYKKWGSLNPPEGYGSSGKTPTGKYNFKHPVAEKKGIDPLPDYKEPWEDWPDLKPDEEYPLILGYFRVLEHEHCGTMNNIQLMKQRGSNPLWINVIDAKLRGLKDGDQVVVKSPWGQFETRVRVTWNIRQGVVAAAGGFGHWRGLEADPKYPRFWGTGTTKVMKPACSCLYSGTPPLKFNKVQVIKKEGS</sequence>
<evidence type="ECO:0000313" key="10">
    <source>
        <dbReference type="EMBL" id="QIJ71116.1"/>
    </source>
</evidence>
<dbReference type="InterPro" id="IPR006655">
    <property type="entry name" value="Mopterin_OxRdtase_prok_CS"/>
</dbReference>
<dbReference type="RefSeq" id="WP_166031338.1">
    <property type="nucleotide sequence ID" value="NZ_CP048877.1"/>
</dbReference>
<dbReference type="PROSITE" id="PS00490">
    <property type="entry name" value="MOLYBDOPTERIN_PROK_2"/>
    <property type="match status" value="1"/>
</dbReference>
<evidence type="ECO:0000256" key="7">
    <source>
        <dbReference type="ARBA" id="ARBA00023002"/>
    </source>
</evidence>
<evidence type="ECO:0000256" key="4">
    <source>
        <dbReference type="ARBA" id="ARBA00022505"/>
    </source>
</evidence>
<dbReference type="Proteomes" id="UP000502179">
    <property type="component" value="Chromosome"/>
</dbReference>
<dbReference type="InterPro" id="IPR006656">
    <property type="entry name" value="Mopterin_OxRdtase"/>
</dbReference>
<dbReference type="Gene3D" id="2.20.25.90">
    <property type="entry name" value="ADC-like domains"/>
    <property type="match status" value="1"/>
</dbReference>
<dbReference type="InterPro" id="IPR020945">
    <property type="entry name" value="DMSO/NO3_reduct_chaperone"/>
</dbReference>
<dbReference type="Pfam" id="PF01568">
    <property type="entry name" value="Molydop_binding"/>
    <property type="match status" value="1"/>
</dbReference>
<dbReference type="Gene3D" id="3.40.50.740">
    <property type="match status" value="1"/>
</dbReference>
<evidence type="ECO:0000256" key="2">
    <source>
        <dbReference type="ARBA" id="ARBA00010312"/>
    </source>
</evidence>
<keyword evidence="8" id="KW-0408">Iron</keyword>
<dbReference type="PANTHER" id="PTHR43742:SF9">
    <property type="entry name" value="TETRATHIONATE REDUCTASE SUBUNIT A"/>
    <property type="match status" value="1"/>
</dbReference>
<evidence type="ECO:0000256" key="9">
    <source>
        <dbReference type="ARBA" id="ARBA00023014"/>
    </source>
</evidence>
<dbReference type="KEGG" id="tav:G4V39_01990"/>
<evidence type="ECO:0000256" key="6">
    <source>
        <dbReference type="ARBA" id="ARBA00022729"/>
    </source>
</evidence>
<organism evidence="10 11">
    <name type="scientific">Thermosulfuriphilus ammonigenes</name>
    <dbReference type="NCBI Taxonomy" id="1936021"/>
    <lineage>
        <taxon>Bacteria</taxon>
        <taxon>Pseudomonadati</taxon>
        <taxon>Thermodesulfobacteriota</taxon>
        <taxon>Thermodesulfobacteria</taxon>
        <taxon>Thermodesulfobacteriales</taxon>
        <taxon>Thermodesulfobacteriaceae</taxon>
        <taxon>Thermosulfuriphilus</taxon>
    </lineage>
</organism>
<evidence type="ECO:0000256" key="1">
    <source>
        <dbReference type="ARBA" id="ARBA00001942"/>
    </source>
</evidence>
<dbReference type="GO" id="GO:0043546">
    <property type="term" value="F:molybdopterin cofactor binding"/>
    <property type="evidence" value="ECO:0007669"/>
    <property type="project" value="InterPro"/>
</dbReference>
<dbReference type="Gene3D" id="3.30.2070.10">
    <property type="entry name" value="Formate dehydrogenase/DMSO reductase"/>
    <property type="match status" value="1"/>
</dbReference>
<dbReference type="GO" id="GO:0016491">
    <property type="term" value="F:oxidoreductase activity"/>
    <property type="evidence" value="ECO:0007669"/>
    <property type="project" value="UniProtKB-KW"/>
</dbReference>
<evidence type="ECO:0000256" key="5">
    <source>
        <dbReference type="ARBA" id="ARBA00022723"/>
    </source>
</evidence>
<evidence type="ECO:0000313" key="11">
    <source>
        <dbReference type="Proteomes" id="UP000502179"/>
    </source>
</evidence>
<dbReference type="EMBL" id="CP048877">
    <property type="protein sequence ID" value="QIJ71116.1"/>
    <property type="molecule type" value="Genomic_DNA"/>
</dbReference>
<dbReference type="InterPro" id="IPR050612">
    <property type="entry name" value="Prok_Mopterin_Oxidored"/>
</dbReference>
<dbReference type="InterPro" id="IPR009010">
    <property type="entry name" value="Asp_de-COase-like_dom_sf"/>
</dbReference>
<protein>
    <submittedName>
        <fullName evidence="10">Molybdopterin-dependent oxidoreductase</fullName>
    </submittedName>
</protein>
<dbReference type="SUPFAM" id="SSF89155">
    <property type="entry name" value="TorD-like"/>
    <property type="match status" value="1"/>
</dbReference>
<keyword evidence="9" id="KW-0411">Iron-sulfur</keyword>
<gene>
    <name evidence="10" type="ORF">G4V39_01990</name>
</gene>
<dbReference type="InterPro" id="IPR006657">
    <property type="entry name" value="MoPterin_dinucl-bd_dom"/>
</dbReference>
<dbReference type="SMART" id="SM00926">
    <property type="entry name" value="Molybdop_Fe4S4"/>
    <property type="match status" value="1"/>
</dbReference>
<dbReference type="AlphaFoldDB" id="A0A6G7PU81"/>
<dbReference type="Gene3D" id="2.40.40.20">
    <property type="match status" value="1"/>
</dbReference>
<keyword evidence="4" id="KW-0500">Molybdenum</keyword>
<keyword evidence="6" id="KW-0732">Signal</keyword>
<dbReference type="Pfam" id="PF02613">
    <property type="entry name" value="Nitrate_red_del"/>
    <property type="match status" value="1"/>
</dbReference>
<dbReference type="Pfam" id="PF04879">
    <property type="entry name" value="Molybdop_Fe4S4"/>
    <property type="match status" value="1"/>
</dbReference>
<comment type="similarity">
    <text evidence="2">Belongs to the prokaryotic molybdopterin-containing oxidoreductase family.</text>
</comment>
<dbReference type="InterPro" id="IPR006963">
    <property type="entry name" value="Mopterin_OxRdtase_4Fe-4S_dom"/>
</dbReference>
<dbReference type="GO" id="GO:0046872">
    <property type="term" value="F:metal ion binding"/>
    <property type="evidence" value="ECO:0007669"/>
    <property type="project" value="UniProtKB-KW"/>
</dbReference>
<accession>A0A6G7PU81</accession>
<keyword evidence="3" id="KW-0004">4Fe-4S</keyword>
<dbReference type="Gene3D" id="3.40.228.10">
    <property type="entry name" value="Dimethylsulfoxide Reductase, domain 2"/>
    <property type="match status" value="1"/>
</dbReference>
<comment type="cofactor">
    <cofactor evidence="1">
        <name>Mo-bis(molybdopterin guanine dinucleotide)</name>
        <dbReference type="ChEBI" id="CHEBI:60539"/>
    </cofactor>
</comment>
<dbReference type="PANTHER" id="PTHR43742">
    <property type="entry name" value="TRIMETHYLAMINE-N-OXIDE REDUCTASE"/>
    <property type="match status" value="1"/>
</dbReference>
<keyword evidence="11" id="KW-1185">Reference proteome</keyword>
<evidence type="ECO:0000256" key="3">
    <source>
        <dbReference type="ARBA" id="ARBA00022485"/>
    </source>
</evidence>
<dbReference type="PROSITE" id="PS51669">
    <property type="entry name" value="4FE4S_MOW_BIS_MGD"/>
    <property type="match status" value="1"/>
</dbReference>
<keyword evidence="7" id="KW-0560">Oxidoreductase</keyword>
<dbReference type="SUPFAM" id="SSF53706">
    <property type="entry name" value="Formate dehydrogenase/DMSO reductase, domains 1-3"/>
    <property type="match status" value="1"/>
</dbReference>
<evidence type="ECO:0000256" key="8">
    <source>
        <dbReference type="ARBA" id="ARBA00023004"/>
    </source>
</evidence>
<proteinExistence type="inferred from homology"/>
<keyword evidence="5" id="KW-0479">Metal-binding</keyword>
<dbReference type="SUPFAM" id="SSF50692">
    <property type="entry name" value="ADC-like"/>
    <property type="match status" value="1"/>
</dbReference>
<dbReference type="Gene3D" id="1.10.3480.10">
    <property type="entry name" value="TorD-like"/>
    <property type="match status" value="1"/>
</dbReference>
<dbReference type="GO" id="GO:0051539">
    <property type="term" value="F:4 iron, 4 sulfur cluster binding"/>
    <property type="evidence" value="ECO:0007669"/>
    <property type="project" value="UniProtKB-KW"/>
</dbReference>
<dbReference type="InterPro" id="IPR036411">
    <property type="entry name" value="TorD-like_sf"/>
</dbReference>
<dbReference type="Pfam" id="PF00384">
    <property type="entry name" value="Molybdopterin"/>
    <property type="match status" value="1"/>
</dbReference>
<name>A0A6G7PU81_9BACT</name>